<accession>A0A414J4Y6</accession>
<dbReference type="InterPro" id="IPR032675">
    <property type="entry name" value="LRR_dom_sf"/>
</dbReference>
<dbReference type="Gene3D" id="2.160.20.110">
    <property type="match status" value="1"/>
</dbReference>
<dbReference type="SUPFAM" id="SSF52058">
    <property type="entry name" value="L domain-like"/>
    <property type="match status" value="1"/>
</dbReference>
<dbReference type="PANTHER" id="PTHR45661">
    <property type="entry name" value="SURFACE ANTIGEN"/>
    <property type="match status" value="1"/>
</dbReference>
<sequence length="1405" mass="151055">MQRKSIKHFAAGICLLFTSLFYCLSANADVLEGTSGQTLSGEYAVIINTDTSASQETGTLVFDDGDSTSSYSSAAATSCTGSFTSYPSGNSLSADNTPASSPDSDSAFSLPTSSVTYQIGEEKSIHGSNSSGKTYICIGIGEHCYIWMDKTMKSDYDAAGKTSLIAKDMAEVYDGQPYRILNDLADGSIPYEDNSGKLSILLESLSSASGMYMYDTGITAIHINTPAASSYVSGEMSKRNGLLVHEGQHALLWLKTGFSSSGKYTWLNEGLSVAAMDYLWGGVDSSGWLNGISGNSAIRSGSSLIYQTYRDDTAQDYGMPYLFVRYVIDRMAGSYDPMSILPAFYKTDASSLNSAEYLTQVTGIPFRELMADFYTAIASGEQSGIYSFAGDRIAAGKAATFPVFSGKSGQSCSLPPASAILLKLKDHSFSVPSNGGNNIIYRVIDNRGSSSSPATGDGSSSHPYEISSLSDLNLISEHPGAYYFLTDDIQTNGKINFTVNNFSGHLDGNEHTIYGLKKPLIANNHGTIENLRIMASFDDDSQNVQGIISQYNDGKILECSVSGTVTGRMGGDGSMVFPSFGGITGQNELAGIISGCSSKLKLSLSMAPMKALVGGIAGSNNGTIEKCVSNGSLSVSKKNGDLYPLYVGGIAGQTEKFGSMGGIIKECLHAGQLKVSGGKAYVGQICGLAASNIINSSGGLNAHILNCYGRTGSISLVGSSDEELTTGGLLTDTQLKDAASYKGWSFDGDWKISDDGIPARTDSSDITSLSVKNAPASCYIGEIPWNFGTLVINNKTEISITRDMIRGFDNSMEGTNTISIIYKGKQTTFSLPICKPEAAQITHFEISRKPSRLTYSVGEKFDPSGTSFYAVIAGRSVYLYGGYTYNKTGLLTAGDTEITFDYFGARLDQSITVEAATPSKLELLTSPSRTRYTTGERLDLSGARLRITYSNKTQSPVFGADELETYGINIALGSDNNVSMIDRQQNLTLNDNGKTLLFYATDTLPGNWGAVSASSITLNVTAPLMLTGTDLYLSTGVQTLQYVNSGDITGGSGNYTTTVVNENLPKGLNRDFAPGYSDCFSYSGIITGTSGTYRSTYLISDTVTQATLSVTIVIHVRPSNEAAFYNFVLRKTQNSNLTQDVIGEISGDTVILRLPEGTDVTHLIPETDYASGSGTTLPENFWNGTAHDFTKPVIYTLTAPDGHTQRHYTVKVEFYQNGQDTPDIPQPPENDKPAVKPDEVSKPTATPTPALSSALLPAAYPKGKVIKDVKTNAVYKVTGTLVVQYVKPLNKKRSTITIPEQVTLNRYNYKVTSIGVKAFKNNKYLKKITVGKNIKAIGSQAFYNCKKLKVIKFRTTQLKQKYIGSNAFKKMPSKMTVYVPKKQAKYYKKIFPKRGMSKSVRFKKI</sequence>
<dbReference type="InterPro" id="IPR053139">
    <property type="entry name" value="Surface_bspA-like"/>
</dbReference>
<keyword evidence="2" id="KW-0732">Signal</keyword>
<evidence type="ECO:0008006" key="5">
    <source>
        <dbReference type="Google" id="ProtNLM"/>
    </source>
</evidence>
<dbReference type="Pfam" id="PF13306">
    <property type="entry name" value="LRR_5"/>
    <property type="match status" value="1"/>
</dbReference>
<dbReference type="PANTHER" id="PTHR45661:SF3">
    <property type="entry name" value="IG-LIKE DOMAIN-CONTAINING PROTEIN"/>
    <property type="match status" value="1"/>
</dbReference>
<evidence type="ECO:0000313" key="3">
    <source>
        <dbReference type="EMBL" id="RHE39507.1"/>
    </source>
</evidence>
<protein>
    <recommendedName>
        <fullName evidence="5">Leucine-rich repeat domain-containing protein</fullName>
    </recommendedName>
</protein>
<feature type="region of interest" description="Disordered" evidence="1">
    <location>
        <begin position="1217"/>
        <end position="1249"/>
    </location>
</feature>
<evidence type="ECO:0000256" key="1">
    <source>
        <dbReference type="SAM" id="MobiDB-lite"/>
    </source>
</evidence>
<feature type="compositionally biased region" description="Basic and acidic residues" evidence="1">
    <location>
        <begin position="1229"/>
        <end position="1241"/>
    </location>
</feature>
<dbReference type="RefSeq" id="WP_015541537.1">
    <property type="nucleotide sequence ID" value="NZ_CABJFK010000007.1"/>
</dbReference>
<feature type="signal peptide" evidence="2">
    <location>
        <begin position="1"/>
        <end position="28"/>
    </location>
</feature>
<dbReference type="Gene3D" id="2.60.40.2340">
    <property type="match status" value="1"/>
</dbReference>
<evidence type="ECO:0000256" key="2">
    <source>
        <dbReference type="SAM" id="SignalP"/>
    </source>
</evidence>
<dbReference type="EMBL" id="QSKF01000007">
    <property type="protein sequence ID" value="RHE39507.1"/>
    <property type="molecule type" value="Genomic_DNA"/>
</dbReference>
<feature type="chain" id="PRO_5019383682" description="Leucine-rich repeat domain-containing protein" evidence="2">
    <location>
        <begin position="29"/>
        <end position="1405"/>
    </location>
</feature>
<comment type="caution">
    <text evidence="3">The sequence shown here is derived from an EMBL/GenBank/DDBJ whole genome shotgun (WGS) entry which is preliminary data.</text>
</comment>
<name>A0A414J4Y6_9FIRM</name>
<dbReference type="Gene3D" id="3.80.10.10">
    <property type="entry name" value="Ribonuclease Inhibitor"/>
    <property type="match status" value="1"/>
</dbReference>
<dbReference type="Gene3D" id="2.60.40.3630">
    <property type="match status" value="2"/>
</dbReference>
<organism evidence="3 4">
    <name type="scientific">Blautia obeum</name>
    <dbReference type="NCBI Taxonomy" id="40520"/>
    <lineage>
        <taxon>Bacteria</taxon>
        <taxon>Bacillati</taxon>
        <taxon>Bacillota</taxon>
        <taxon>Clostridia</taxon>
        <taxon>Lachnospirales</taxon>
        <taxon>Lachnospiraceae</taxon>
        <taxon>Blautia</taxon>
    </lineage>
</organism>
<dbReference type="Proteomes" id="UP000283745">
    <property type="component" value="Unassembled WGS sequence"/>
</dbReference>
<proteinExistence type="predicted"/>
<gene>
    <name evidence="3" type="ORF">DW740_09715</name>
</gene>
<reference evidence="3 4" key="1">
    <citation type="submission" date="2018-08" db="EMBL/GenBank/DDBJ databases">
        <title>A genome reference for cultivated species of the human gut microbiota.</title>
        <authorList>
            <person name="Zou Y."/>
            <person name="Xue W."/>
            <person name="Luo G."/>
        </authorList>
    </citation>
    <scope>NUCLEOTIDE SEQUENCE [LARGE SCALE GENOMIC DNA]</scope>
    <source>
        <strain evidence="3 4">AM28-23</strain>
    </source>
</reference>
<dbReference type="InterPro" id="IPR026906">
    <property type="entry name" value="LRR_5"/>
</dbReference>
<evidence type="ECO:0000313" key="4">
    <source>
        <dbReference type="Proteomes" id="UP000283745"/>
    </source>
</evidence>